<protein>
    <recommendedName>
        <fullName evidence="5">Protein kinase domain-containing protein</fullName>
    </recommendedName>
</protein>
<evidence type="ECO:0000256" key="1">
    <source>
        <dbReference type="ARBA" id="ARBA00022679"/>
    </source>
</evidence>
<dbReference type="InParanoid" id="A0CKY3"/>
<dbReference type="OrthoDB" id="68483at2759"/>
<dbReference type="KEGG" id="ptm:GSPATT00007997001"/>
<evidence type="ECO:0000259" key="5">
    <source>
        <dbReference type="PROSITE" id="PS50011"/>
    </source>
</evidence>
<name>A0CKY3_PARTE</name>
<dbReference type="eggNOG" id="KOG0595">
    <property type="taxonomic scope" value="Eukaryota"/>
</dbReference>
<dbReference type="SUPFAM" id="SSF56112">
    <property type="entry name" value="Protein kinase-like (PK-like)"/>
    <property type="match status" value="1"/>
</dbReference>
<dbReference type="GO" id="GO:0010506">
    <property type="term" value="P:regulation of autophagy"/>
    <property type="evidence" value="ECO:0007669"/>
    <property type="project" value="InterPro"/>
</dbReference>
<evidence type="ECO:0000256" key="4">
    <source>
        <dbReference type="ARBA" id="ARBA00022840"/>
    </source>
</evidence>
<keyword evidence="3" id="KW-0418">Kinase</keyword>
<accession>A0CKY3</accession>
<dbReference type="GeneID" id="5024632"/>
<dbReference type="OMA" id="QWFIVEQ"/>
<dbReference type="InterPro" id="IPR045269">
    <property type="entry name" value="Atg1-like"/>
</dbReference>
<dbReference type="PANTHER" id="PTHR24348:SF22">
    <property type="entry name" value="NON-SPECIFIC SERINE_THREONINE PROTEIN KINASE"/>
    <property type="match status" value="1"/>
</dbReference>
<evidence type="ECO:0000256" key="2">
    <source>
        <dbReference type="ARBA" id="ARBA00022741"/>
    </source>
</evidence>
<keyword evidence="7" id="KW-1185">Reference proteome</keyword>
<gene>
    <name evidence="6" type="ORF">GSPATT00007997001</name>
</gene>
<dbReference type="InterPro" id="IPR000719">
    <property type="entry name" value="Prot_kinase_dom"/>
</dbReference>
<keyword evidence="4" id="KW-0067">ATP-binding</keyword>
<dbReference type="GO" id="GO:0004674">
    <property type="term" value="F:protein serine/threonine kinase activity"/>
    <property type="evidence" value="ECO:0007669"/>
    <property type="project" value="InterPro"/>
</dbReference>
<dbReference type="InterPro" id="IPR011009">
    <property type="entry name" value="Kinase-like_dom_sf"/>
</dbReference>
<dbReference type="Gene3D" id="1.10.510.10">
    <property type="entry name" value="Transferase(Phosphotransferase) domain 1"/>
    <property type="match status" value="1"/>
</dbReference>
<feature type="domain" description="Protein kinase" evidence="5">
    <location>
        <begin position="1"/>
        <end position="98"/>
    </location>
</feature>
<dbReference type="HOGENOM" id="CLU_2215060_0_0_1"/>
<dbReference type="Pfam" id="PF00069">
    <property type="entry name" value="Pkinase"/>
    <property type="match status" value="1"/>
</dbReference>
<keyword evidence="1" id="KW-0808">Transferase</keyword>
<dbReference type="RefSeq" id="XP_001438847.1">
    <property type="nucleotide sequence ID" value="XM_001438810.1"/>
</dbReference>
<evidence type="ECO:0000313" key="6">
    <source>
        <dbReference type="EMBL" id="CAK71450.1"/>
    </source>
</evidence>
<dbReference type="EMBL" id="CT868097">
    <property type="protein sequence ID" value="CAK71450.1"/>
    <property type="molecule type" value="Genomic_DNA"/>
</dbReference>
<dbReference type="GO" id="GO:0005524">
    <property type="term" value="F:ATP binding"/>
    <property type="evidence" value="ECO:0007669"/>
    <property type="project" value="UniProtKB-KW"/>
</dbReference>
<proteinExistence type="predicted"/>
<evidence type="ECO:0000256" key="3">
    <source>
        <dbReference type="ARBA" id="ARBA00022777"/>
    </source>
</evidence>
<reference evidence="6 7" key="1">
    <citation type="journal article" date="2006" name="Nature">
        <title>Global trends of whole-genome duplications revealed by the ciliate Paramecium tetraurelia.</title>
        <authorList>
            <consortium name="Genoscope"/>
            <person name="Aury J.-M."/>
            <person name="Jaillon O."/>
            <person name="Duret L."/>
            <person name="Noel B."/>
            <person name="Jubin C."/>
            <person name="Porcel B.M."/>
            <person name="Segurens B."/>
            <person name="Daubin V."/>
            <person name="Anthouard V."/>
            <person name="Aiach N."/>
            <person name="Arnaiz O."/>
            <person name="Billaut A."/>
            <person name="Beisson J."/>
            <person name="Blanc I."/>
            <person name="Bouhouche K."/>
            <person name="Camara F."/>
            <person name="Duharcourt S."/>
            <person name="Guigo R."/>
            <person name="Gogendeau D."/>
            <person name="Katinka M."/>
            <person name="Keller A.-M."/>
            <person name="Kissmehl R."/>
            <person name="Klotz C."/>
            <person name="Koll F."/>
            <person name="Le Moue A."/>
            <person name="Lepere C."/>
            <person name="Malinsky S."/>
            <person name="Nowacki M."/>
            <person name="Nowak J.K."/>
            <person name="Plattner H."/>
            <person name="Poulain J."/>
            <person name="Ruiz F."/>
            <person name="Serrano V."/>
            <person name="Zagulski M."/>
            <person name="Dessen P."/>
            <person name="Betermier M."/>
            <person name="Weissenbach J."/>
            <person name="Scarpelli C."/>
            <person name="Schachter V."/>
            <person name="Sperling L."/>
            <person name="Meyer E."/>
            <person name="Cohen J."/>
            <person name="Wincker P."/>
        </authorList>
    </citation>
    <scope>NUCLEOTIDE SEQUENCE [LARGE SCALE GENOMIC DNA]</scope>
    <source>
        <strain evidence="6 7">Stock d4-2</strain>
    </source>
</reference>
<dbReference type="PROSITE" id="PS50011">
    <property type="entry name" value="PROTEIN_KINASE_DOM"/>
    <property type="match status" value="1"/>
</dbReference>
<dbReference type="STRING" id="5888.A0CKY3"/>
<dbReference type="AlphaFoldDB" id="A0CKY3"/>
<organism evidence="6 7">
    <name type="scientific">Paramecium tetraurelia</name>
    <dbReference type="NCBI Taxonomy" id="5888"/>
    <lineage>
        <taxon>Eukaryota</taxon>
        <taxon>Sar</taxon>
        <taxon>Alveolata</taxon>
        <taxon>Ciliophora</taxon>
        <taxon>Intramacronucleata</taxon>
        <taxon>Oligohymenophorea</taxon>
        <taxon>Peniculida</taxon>
        <taxon>Parameciidae</taxon>
        <taxon>Paramecium</taxon>
    </lineage>
</organism>
<evidence type="ECO:0000313" key="7">
    <source>
        <dbReference type="Proteomes" id="UP000000600"/>
    </source>
</evidence>
<dbReference type="Proteomes" id="UP000000600">
    <property type="component" value="Unassembled WGS sequence"/>
</dbReference>
<keyword evidence="2" id="KW-0547">Nucleotide-binding</keyword>
<dbReference type="PANTHER" id="PTHR24348">
    <property type="entry name" value="SERINE/THREONINE-PROTEIN KINASE UNC-51-RELATED"/>
    <property type="match status" value="1"/>
</dbReference>
<sequence>MNVSTPLYMSPQTIIKSQYNAKSDIWSLGVFFYEILFGYPPWQAQAQQELIFKILNQLISFPDVPKVSETAKDFIKQWFIVEQYLRLGIAKLQRHPLVKKVQKSRKI</sequence>